<dbReference type="InterPro" id="IPR010999">
    <property type="entry name" value="Retrovr_matrix"/>
</dbReference>
<keyword evidence="1" id="KW-0862">Zinc</keyword>
<keyword evidence="1" id="KW-0863">Zinc-finger</keyword>
<feature type="compositionally biased region" description="Pro residues" evidence="2">
    <location>
        <begin position="284"/>
        <end position="305"/>
    </location>
</feature>
<protein>
    <submittedName>
        <fullName evidence="5">(raccoon dog) hypothetical protein</fullName>
    </submittedName>
</protein>
<dbReference type="AlphaFoldDB" id="A0A811XQ49"/>
<accession>A0A811XQ49</accession>
<feature type="region of interest" description="Disordered" evidence="2">
    <location>
        <begin position="534"/>
        <end position="574"/>
    </location>
</feature>
<sequence length="645" mass="70165">MGPLVILLLLLTFGPCVLKPAAPVHPRKIVYYPSSVTKKPNIWCRNPGGDRAPATARRLSPPPSDWDSALFLCWGHWTPCGKCSLVSDPPPGRPVLIAAASGQTLLRHLVAPRFRGVKETSSLHGNHFCKQQLNSGAMGTSQSKFDSKTPLGCLLANLRTLELDQDLRRRRLIHYCTILTDLDNLCRRQGKWSEVPYVQAFWTLRSRPELCSSCSTSQVLLACSPPRTLPHSTSRDSNLAPLSPSAPHLSPPPYQPAPQQSVSPTSSSISETPSPGAASSIPSPTVPLLPAPEPQPPSSPLPSPPISARTRSKNSSPDLVCPLREVAGAEGVVRVHVPFSLQDLSQIEKRLGSFSANPDNYIKEFQYLAQAYELTWHDLHVIQTTTLTAEERERIQAAAREHADQVHLTDATMPVGAQAVPAIEPGWSYQDGQDGRRVATTWSDAVNYDKIREIIQAPDENPAIFLNRLTEALIQYTRLDPACPMGATVLATHFISQSAPDIRKKLKKVEEGPQTPISDLVRMAFKVFNSREEAAELKTTGQTPAEDSATNPGLGSSPAAGRLQEPAERGNQPHPSGACFKCGAEGHWARQCPNPRAPTRPCPLCRLMGHWKSDCPSLGESSAPQRGGRPEPVSPAFQLLGLEDD</sequence>
<evidence type="ECO:0000256" key="2">
    <source>
        <dbReference type="SAM" id="MobiDB-lite"/>
    </source>
</evidence>
<dbReference type="SUPFAM" id="SSF47836">
    <property type="entry name" value="Retroviral matrix proteins"/>
    <property type="match status" value="1"/>
</dbReference>
<comment type="caution">
    <text evidence="5">The sequence shown here is derived from an EMBL/GenBank/DDBJ whole genome shotgun (WGS) entry which is preliminary data.</text>
</comment>
<name>A0A811XQ49_NYCPR</name>
<gene>
    <name evidence="5" type="ORF">NYPRO_LOCUS244</name>
</gene>
<feature type="compositionally biased region" description="Polar residues" evidence="2">
    <location>
        <begin position="539"/>
        <end position="554"/>
    </location>
</feature>
<dbReference type="PROSITE" id="PS50158">
    <property type="entry name" value="ZF_CCHC"/>
    <property type="match status" value="1"/>
</dbReference>
<dbReference type="GO" id="GO:0019068">
    <property type="term" value="P:virion assembly"/>
    <property type="evidence" value="ECO:0007669"/>
    <property type="project" value="InterPro"/>
</dbReference>
<dbReference type="EMBL" id="CAJHUB010000631">
    <property type="protein sequence ID" value="CAD7666721.1"/>
    <property type="molecule type" value="Genomic_DNA"/>
</dbReference>
<dbReference type="InterPro" id="IPR003036">
    <property type="entry name" value="Gag_P30"/>
</dbReference>
<dbReference type="Pfam" id="PF00098">
    <property type="entry name" value="zf-CCHC"/>
    <property type="match status" value="1"/>
</dbReference>
<proteinExistence type="predicted"/>
<dbReference type="Pfam" id="PF02093">
    <property type="entry name" value="Gag_p30"/>
    <property type="match status" value="1"/>
</dbReference>
<dbReference type="SUPFAM" id="SSF57756">
    <property type="entry name" value="Retrovirus zinc finger-like domains"/>
    <property type="match status" value="1"/>
</dbReference>
<dbReference type="SMART" id="SM00343">
    <property type="entry name" value="ZnF_C2HC"/>
    <property type="match status" value="2"/>
</dbReference>
<evidence type="ECO:0000256" key="3">
    <source>
        <dbReference type="SAM" id="SignalP"/>
    </source>
</evidence>
<feature type="compositionally biased region" description="Low complexity" evidence="2">
    <location>
        <begin position="237"/>
        <end position="248"/>
    </location>
</feature>
<dbReference type="InterPro" id="IPR050462">
    <property type="entry name" value="Retroviral_Gag-Pol_poly"/>
</dbReference>
<feature type="chain" id="PRO_5032363272" evidence="3">
    <location>
        <begin position="19"/>
        <end position="645"/>
    </location>
</feature>
<keyword evidence="3" id="KW-0732">Signal</keyword>
<feature type="compositionally biased region" description="Low complexity" evidence="2">
    <location>
        <begin position="257"/>
        <end position="283"/>
    </location>
</feature>
<feature type="signal peptide" evidence="3">
    <location>
        <begin position="1"/>
        <end position="18"/>
    </location>
</feature>
<dbReference type="SUPFAM" id="SSF47943">
    <property type="entry name" value="Retrovirus capsid protein, N-terminal core domain"/>
    <property type="match status" value="1"/>
</dbReference>
<keyword evidence="1" id="KW-0479">Metal-binding</keyword>
<dbReference type="PANTHER" id="PTHR33166">
    <property type="entry name" value="GAG_P30 DOMAIN-CONTAINING PROTEIN"/>
    <property type="match status" value="1"/>
</dbReference>
<evidence type="ECO:0000259" key="4">
    <source>
        <dbReference type="PROSITE" id="PS50158"/>
    </source>
</evidence>
<dbReference type="InterPro" id="IPR008919">
    <property type="entry name" value="Retrov_capsid_N"/>
</dbReference>
<feature type="region of interest" description="Disordered" evidence="2">
    <location>
        <begin position="228"/>
        <end position="319"/>
    </location>
</feature>
<dbReference type="Gene3D" id="1.10.375.10">
    <property type="entry name" value="Human Immunodeficiency Virus Type 1 Capsid Protein"/>
    <property type="match status" value="1"/>
</dbReference>
<feature type="region of interest" description="Disordered" evidence="2">
    <location>
        <begin position="615"/>
        <end position="645"/>
    </location>
</feature>
<organism evidence="5 6">
    <name type="scientific">Nyctereutes procyonoides</name>
    <name type="common">Raccoon dog</name>
    <name type="synonym">Canis procyonoides</name>
    <dbReference type="NCBI Taxonomy" id="34880"/>
    <lineage>
        <taxon>Eukaryota</taxon>
        <taxon>Metazoa</taxon>
        <taxon>Chordata</taxon>
        <taxon>Craniata</taxon>
        <taxon>Vertebrata</taxon>
        <taxon>Euteleostomi</taxon>
        <taxon>Mammalia</taxon>
        <taxon>Eutheria</taxon>
        <taxon>Laurasiatheria</taxon>
        <taxon>Carnivora</taxon>
        <taxon>Caniformia</taxon>
        <taxon>Canidae</taxon>
        <taxon>Nyctereutes</taxon>
    </lineage>
</organism>
<dbReference type="Gene3D" id="4.10.60.10">
    <property type="entry name" value="Zinc finger, CCHC-type"/>
    <property type="match status" value="1"/>
</dbReference>
<reference evidence="5" key="1">
    <citation type="submission" date="2020-12" db="EMBL/GenBank/DDBJ databases">
        <authorList>
            <consortium name="Molecular Ecology Group"/>
        </authorList>
    </citation>
    <scope>NUCLEOTIDE SEQUENCE</scope>
    <source>
        <strain evidence="5">TBG_1078</strain>
    </source>
</reference>
<dbReference type="GO" id="GO:0003676">
    <property type="term" value="F:nucleic acid binding"/>
    <property type="evidence" value="ECO:0007669"/>
    <property type="project" value="InterPro"/>
</dbReference>
<evidence type="ECO:0000313" key="6">
    <source>
        <dbReference type="Proteomes" id="UP000645828"/>
    </source>
</evidence>
<evidence type="ECO:0000313" key="5">
    <source>
        <dbReference type="EMBL" id="CAD7666721.1"/>
    </source>
</evidence>
<dbReference type="InterPro" id="IPR036875">
    <property type="entry name" value="Znf_CCHC_sf"/>
</dbReference>
<dbReference type="GO" id="GO:0008270">
    <property type="term" value="F:zinc ion binding"/>
    <property type="evidence" value="ECO:0007669"/>
    <property type="project" value="UniProtKB-KW"/>
</dbReference>
<keyword evidence="6" id="KW-1185">Reference proteome</keyword>
<dbReference type="InterPro" id="IPR001878">
    <property type="entry name" value="Znf_CCHC"/>
</dbReference>
<dbReference type="Proteomes" id="UP000645828">
    <property type="component" value="Unassembled WGS sequence"/>
</dbReference>
<feature type="domain" description="CCHC-type" evidence="4">
    <location>
        <begin position="579"/>
        <end position="594"/>
    </location>
</feature>
<evidence type="ECO:0000256" key="1">
    <source>
        <dbReference type="PROSITE-ProRule" id="PRU00047"/>
    </source>
</evidence>